<dbReference type="InterPro" id="IPR038717">
    <property type="entry name" value="Tc1-like_DDE_dom"/>
</dbReference>
<dbReference type="InterPro" id="IPR009057">
    <property type="entry name" value="Homeodomain-like_sf"/>
</dbReference>
<sequence>MPNPKAEPVVLSEEEQRVLLAWSRRRKTAQALAARARIVLRCAEGGTIGQAAADLGVSRDMVSKWRSRFLVGRLDGLSDEPRPGRPRLITDDRVERMITKTLEETPGKDTHWSTRSMASATGLSQSAVSRIWRAFGLKPHAVETWKLSTDPQFVDKVRDVVGLYMAPPENALVLAVDEKSQMQAIDRTAPILPLMPTTPARMTHDYVRHGTTSLFAAFDVSSGSVIAQHYRRHRHQEFLRFLKLIDAAVPQELDLHLVLDNYATHKTPQVKNWLLRHPRFHLHFTPTSSSWLNLVERWFAELTNRKLRRSAHRSVTALEKDVRQWTNEWNANPKPFVWTKTADDILDALTAYCGRINDSQH</sequence>
<evidence type="ECO:0000313" key="2">
    <source>
        <dbReference type="EMBL" id="WIX76752.1"/>
    </source>
</evidence>
<accession>A0A9Y2MVI1</accession>
<dbReference type="PANTHER" id="PTHR30347">
    <property type="entry name" value="POTASSIUM CHANNEL RELATED"/>
    <property type="match status" value="1"/>
</dbReference>
<reference evidence="2 3" key="1">
    <citation type="submission" date="2023-06" db="EMBL/GenBank/DDBJ databases">
        <authorList>
            <person name="Oyuntsetseg B."/>
            <person name="Kim S.B."/>
        </authorList>
    </citation>
    <scope>NUCLEOTIDE SEQUENCE [LARGE SCALE GENOMIC DNA]</scope>
    <source>
        <strain evidence="2 3">2-15</strain>
    </source>
</reference>
<dbReference type="AlphaFoldDB" id="A0A9Y2MVI1"/>
<dbReference type="Pfam" id="PF13358">
    <property type="entry name" value="DDE_3"/>
    <property type="match status" value="1"/>
</dbReference>
<protein>
    <submittedName>
        <fullName evidence="2">IS630 family transposase</fullName>
    </submittedName>
</protein>
<evidence type="ECO:0000313" key="3">
    <source>
        <dbReference type="Proteomes" id="UP001236014"/>
    </source>
</evidence>
<proteinExistence type="predicted"/>
<dbReference type="RefSeq" id="WP_285967500.1">
    <property type="nucleotide sequence ID" value="NZ_CP127294.1"/>
</dbReference>
<dbReference type="GO" id="GO:0003676">
    <property type="term" value="F:nucleic acid binding"/>
    <property type="evidence" value="ECO:0007669"/>
    <property type="project" value="InterPro"/>
</dbReference>
<dbReference type="Gene3D" id="3.30.420.10">
    <property type="entry name" value="Ribonuclease H-like superfamily/Ribonuclease H"/>
    <property type="match status" value="1"/>
</dbReference>
<organism evidence="2 3">
    <name type="scientific">Amycolatopsis carbonis</name>
    <dbReference type="NCBI Taxonomy" id="715471"/>
    <lineage>
        <taxon>Bacteria</taxon>
        <taxon>Bacillati</taxon>
        <taxon>Actinomycetota</taxon>
        <taxon>Actinomycetes</taxon>
        <taxon>Pseudonocardiales</taxon>
        <taxon>Pseudonocardiaceae</taxon>
        <taxon>Amycolatopsis</taxon>
    </lineage>
</organism>
<dbReference type="Proteomes" id="UP001236014">
    <property type="component" value="Chromosome"/>
</dbReference>
<dbReference type="InterPro" id="IPR012337">
    <property type="entry name" value="RNaseH-like_sf"/>
</dbReference>
<dbReference type="PANTHER" id="PTHR30347:SF1">
    <property type="entry name" value="MECHANOSENSITIVE CHANNEL MSCK"/>
    <property type="match status" value="1"/>
</dbReference>
<dbReference type="KEGG" id="acab:QRX50_35715"/>
<dbReference type="SUPFAM" id="SSF46689">
    <property type="entry name" value="Homeodomain-like"/>
    <property type="match status" value="1"/>
</dbReference>
<dbReference type="InterPro" id="IPR052702">
    <property type="entry name" value="MscS-like_channel"/>
</dbReference>
<gene>
    <name evidence="2" type="ORF">QRX50_35715</name>
</gene>
<name>A0A9Y2MVI1_9PSEU</name>
<dbReference type="InterPro" id="IPR036397">
    <property type="entry name" value="RNaseH_sf"/>
</dbReference>
<dbReference type="InterPro" id="IPR047655">
    <property type="entry name" value="Transpos_IS630-like"/>
</dbReference>
<keyword evidence="3" id="KW-1185">Reference proteome</keyword>
<feature type="domain" description="Tc1-like transposase DDE" evidence="1">
    <location>
        <begin position="200"/>
        <end position="318"/>
    </location>
</feature>
<evidence type="ECO:0000259" key="1">
    <source>
        <dbReference type="Pfam" id="PF13358"/>
    </source>
</evidence>
<dbReference type="NCBIfam" id="NF033545">
    <property type="entry name" value="transpos_IS630"/>
    <property type="match status" value="1"/>
</dbReference>
<dbReference type="SUPFAM" id="SSF53098">
    <property type="entry name" value="Ribonuclease H-like"/>
    <property type="match status" value="1"/>
</dbReference>
<dbReference type="EMBL" id="CP127294">
    <property type="protein sequence ID" value="WIX76752.1"/>
    <property type="molecule type" value="Genomic_DNA"/>
</dbReference>
<dbReference type="Pfam" id="PF13565">
    <property type="entry name" value="HTH_32"/>
    <property type="match status" value="1"/>
</dbReference>